<evidence type="ECO:0000256" key="1">
    <source>
        <dbReference type="SAM" id="MobiDB-lite"/>
    </source>
</evidence>
<reference evidence="4 5" key="1">
    <citation type="submission" date="2017-07" db="EMBL/GenBank/DDBJ databases">
        <title>The complete genome sequence of Bacillus mesonae strain H20-5, an efficient strain improving plant abiotic stress resistance.</title>
        <authorList>
            <person name="Kim S.Y."/>
            <person name="Song H."/>
            <person name="Sang M.K."/>
            <person name="Weon H.-Y."/>
            <person name="Song J."/>
        </authorList>
    </citation>
    <scope>NUCLEOTIDE SEQUENCE [LARGE SCALE GENOMIC DNA]</scope>
    <source>
        <strain evidence="4 5">H20-5</strain>
    </source>
</reference>
<dbReference type="PROSITE" id="PS51782">
    <property type="entry name" value="LYSM"/>
    <property type="match status" value="1"/>
</dbReference>
<keyword evidence="2" id="KW-0812">Transmembrane</keyword>
<evidence type="ECO:0000313" key="4">
    <source>
        <dbReference type="EMBL" id="AZU63182.1"/>
    </source>
</evidence>
<keyword evidence="5" id="KW-1185">Reference proteome</keyword>
<dbReference type="SUPFAM" id="SSF54106">
    <property type="entry name" value="LysM domain"/>
    <property type="match status" value="1"/>
</dbReference>
<dbReference type="SMART" id="SM00257">
    <property type="entry name" value="LysM"/>
    <property type="match status" value="1"/>
</dbReference>
<sequence>MNRINEEGAVIMNSEEPYREQAERLKQRIQKINDTTKVDDHLPPREQLHRRKKKKMKWKLKYPVIRLLVLFFVLLPVIIFSAISYLDGKKMNHVEKTNVSPVGYETINLDHSGDEDEINQEEQPDEPDVQEKDDLEKSDDKAVKQEQQKVEGTTRMNEVSPASQKPASIVNEPEKNITKRAESDTTKQQAVPKKETRIIYHKVQPKETLYRIAMTYYHSPKGMATIKEANHMSSDQVNAGQVLKIPVNN</sequence>
<dbReference type="Proteomes" id="UP000282892">
    <property type="component" value="Chromosome"/>
</dbReference>
<dbReference type="Gene3D" id="3.10.350.10">
    <property type="entry name" value="LysM domain"/>
    <property type="match status" value="1"/>
</dbReference>
<accession>A0A3Q9QY98</accession>
<feature type="compositionally biased region" description="Acidic residues" evidence="1">
    <location>
        <begin position="113"/>
        <end position="128"/>
    </location>
</feature>
<gene>
    <name evidence="4" type="ORF">CHR53_19030</name>
</gene>
<dbReference type="CDD" id="cd00118">
    <property type="entry name" value="LysM"/>
    <property type="match status" value="1"/>
</dbReference>
<organism evidence="4 5">
    <name type="scientific">Neobacillus mesonae</name>
    <dbReference type="NCBI Taxonomy" id="1193713"/>
    <lineage>
        <taxon>Bacteria</taxon>
        <taxon>Bacillati</taxon>
        <taxon>Bacillota</taxon>
        <taxon>Bacilli</taxon>
        <taxon>Bacillales</taxon>
        <taxon>Bacillaceae</taxon>
        <taxon>Neobacillus</taxon>
    </lineage>
</organism>
<dbReference type="Pfam" id="PF01476">
    <property type="entry name" value="LysM"/>
    <property type="match status" value="1"/>
</dbReference>
<feature type="transmembrane region" description="Helical" evidence="2">
    <location>
        <begin position="64"/>
        <end position="86"/>
    </location>
</feature>
<protein>
    <recommendedName>
        <fullName evidence="3">LysM domain-containing protein</fullName>
    </recommendedName>
</protein>
<evidence type="ECO:0000313" key="5">
    <source>
        <dbReference type="Proteomes" id="UP000282892"/>
    </source>
</evidence>
<dbReference type="STRING" id="1193713.GCA_001636315_00638"/>
<dbReference type="InterPro" id="IPR018392">
    <property type="entry name" value="LysM"/>
</dbReference>
<keyword evidence="2" id="KW-0472">Membrane</keyword>
<dbReference type="AlphaFoldDB" id="A0A3Q9QY98"/>
<dbReference type="EMBL" id="CP022572">
    <property type="protein sequence ID" value="AZU63182.1"/>
    <property type="molecule type" value="Genomic_DNA"/>
</dbReference>
<name>A0A3Q9QY98_9BACI</name>
<feature type="region of interest" description="Disordered" evidence="1">
    <location>
        <begin position="105"/>
        <end position="192"/>
    </location>
</feature>
<keyword evidence="2" id="KW-1133">Transmembrane helix</keyword>
<evidence type="ECO:0000256" key="2">
    <source>
        <dbReference type="SAM" id="Phobius"/>
    </source>
</evidence>
<feature type="compositionally biased region" description="Basic and acidic residues" evidence="1">
    <location>
        <begin position="129"/>
        <end position="149"/>
    </location>
</feature>
<dbReference type="KEGG" id="nmk:CHR53_19030"/>
<feature type="compositionally biased region" description="Basic and acidic residues" evidence="1">
    <location>
        <begin position="172"/>
        <end position="185"/>
    </location>
</feature>
<dbReference type="OrthoDB" id="2583609at2"/>
<proteinExistence type="predicted"/>
<feature type="domain" description="LysM" evidence="3">
    <location>
        <begin position="199"/>
        <end position="245"/>
    </location>
</feature>
<evidence type="ECO:0000259" key="3">
    <source>
        <dbReference type="PROSITE" id="PS51782"/>
    </source>
</evidence>
<feature type="compositionally biased region" description="Polar residues" evidence="1">
    <location>
        <begin position="150"/>
        <end position="166"/>
    </location>
</feature>
<dbReference type="InterPro" id="IPR036779">
    <property type="entry name" value="LysM_dom_sf"/>
</dbReference>